<keyword evidence="2" id="KW-1185">Reference proteome</keyword>
<proteinExistence type="predicted"/>
<gene>
    <name evidence="1" type="ORF">H0A61_01057</name>
</gene>
<dbReference type="AlphaFoldDB" id="A0A8A0RLR5"/>
<reference evidence="1" key="1">
    <citation type="submission" date="2020-07" db="EMBL/GenBank/DDBJ databases">
        <title>Koleobacter methoxysyntrophicus gen. nov., sp. nov., a novel anaerobic bacterium isolated from deep subsurface oil field and proposal of Koleobacterales ord. nov. in the phylum Firmicutes.</title>
        <authorList>
            <person name="Sakamoto S."/>
            <person name="Tamaki H."/>
        </authorList>
    </citation>
    <scope>NUCLEOTIDE SEQUENCE</scope>
    <source>
        <strain evidence="1">NRmbB1</strain>
    </source>
</reference>
<dbReference type="RefSeq" id="WP_206708918.1">
    <property type="nucleotide sequence ID" value="NZ_CP059066.1"/>
</dbReference>
<dbReference type="Proteomes" id="UP000662904">
    <property type="component" value="Chromosome"/>
</dbReference>
<evidence type="ECO:0000313" key="1">
    <source>
        <dbReference type="EMBL" id="QSQ08714.1"/>
    </source>
</evidence>
<dbReference type="EMBL" id="CP059066">
    <property type="protein sequence ID" value="QSQ08714.1"/>
    <property type="molecule type" value="Genomic_DNA"/>
</dbReference>
<organism evidence="1 2">
    <name type="scientific">Koleobacter methoxysyntrophicus</name>
    <dbReference type="NCBI Taxonomy" id="2751313"/>
    <lineage>
        <taxon>Bacteria</taxon>
        <taxon>Bacillati</taxon>
        <taxon>Bacillota</taxon>
        <taxon>Clostridia</taxon>
        <taxon>Koleobacterales</taxon>
        <taxon>Koleobacteraceae</taxon>
        <taxon>Koleobacter</taxon>
    </lineage>
</organism>
<dbReference type="InterPro" id="IPR025626">
    <property type="entry name" value="YyzF"/>
</dbReference>
<dbReference type="NCBIfam" id="TIGR04129">
    <property type="entry name" value="CxxH_BA5709"/>
    <property type="match status" value="1"/>
</dbReference>
<dbReference type="KEGG" id="kme:H0A61_01057"/>
<dbReference type="Pfam" id="PF14116">
    <property type="entry name" value="YyzF"/>
    <property type="match status" value="1"/>
</dbReference>
<protein>
    <recommendedName>
        <fullName evidence="3">CxxH/CxxC protein</fullName>
    </recommendedName>
</protein>
<evidence type="ECO:0000313" key="2">
    <source>
        <dbReference type="Proteomes" id="UP000662904"/>
    </source>
</evidence>
<sequence length="55" mass="6364">MYVVCSKHLEEAIDEFVEIYEMPPDIYRLGEVSFTDWTAPSTCDFCDAPPKYLVV</sequence>
<accession>A0A8A0RLR5</accession>
<evidence type="ECO:0008006" key="3">
    <source>
        <dbReference type="Google" id="ProtNLM"/>
    </source>
</evidence>
<name>A0A8A0RLR5_9FIRM</name>